<dbReference type="EMBL" id="LOSJ02000001">
    <property type="protein sequence ID" value="PNM64298.1"/>
    <property type="molecule type" value="Genomic_DNA"/>
</dbReference>
<evidence type="ECO:0000313" key="2">
    <source>
        <dbReference type="Proteomes" id="UP000053748"/>
    </source>
</evidence>
<dbReference type="Proteomes" id="UP000053748">
    <property type="component" value="Unassembled WGS sequence"/>
</dbReference>
<dbReference type="OrthoDB" id="7855192at2"/>
<evidence type="ECO:0008006" key="3">
    <source>
        <dbReference type="Google" id="ProtNLM"/>
    </source>
</evidence>
<name>A0A2J9VKK1_VIBMI</name>
<dbReference type="RefSeq" id="WP_001162663.1">
    <property type="nucleotide sequence ID" value="NZ_CAWMSS010000002.1"/>
</dbReference>
<reference evidence="1" key="1">
    <citation type="submission" date="2017-12" db="EMBL/GenBank/DDBJ databases">
        <title>FDA dAtabase for Regulatory Grade micrObial Sequences (FDA-ARGOS): Supporting development and validation of Infectious Disease Dx tests.</title>
        <authorList>
            <person name="Hoffmann M."/>
            <person name="Allard M."/>
            <person name="Evans P."/>
            <person name="Brown E."/>
            <person name="Tallon L.J."/>
            <person name="Sadzewicz L."/>
            <person name="Sengamalay N."/>
            <person name="Ott S."/>
            <person name="Godinez A."/>
            <person name="Nagaraj S."/>
            <person name="Vavikolanu K."/>
            <person name="Aluvathingal J."/>
            <person name="Nadendla S."/>
            <person name="Hobson J."/>
            <person name="Sichtig H."/>
        </authorList>
    </citation>
    <scope>NUCLEOTIDE SEQUENCE [LARGE SCALE GENOMIC DNA]</scope>
    <source>
        <strain evidence="1">FDAARGOS_113</strain>
    </source>
</reference>
<proteinExistence type="predicted"/>
<keyword evidence="2" id="KW-1185">Reference proteome</keyword>
<accession>A0A2J9VKK1</accession>
<sequence>MALEELLQKDRRLVMLRVLSEMPSYEANDSILDSMLDTYGHKVSRDLVQAELSWLKEQGLVSVRDVFGTQVAKLTQRGLDIAEGQATHPGVKRPRP</sequence>
<gene>
    <name evidence="1" type="ORF">AL544_005140</name>
</gene>
<dbReference type="AlphaFoldDB" id="A0A2J9VKK1"/>
<protein>
    <recommendedName>
        <fullName evidence="3">ArsR family transcriptional regulator</fullName>
    </recommendedName>
</protein>
<evidence type="ECO:0000313" key="1">
    <source>
        <dbReference type="EMBL" id="PNM64298.1"/>
    </source>
</evidence>
<organism evidence="1 2">
    <name type="scientific">Vibrio mimicus</name>
    <dbReference type="NCBI Taxonomy" id="674"/>
    <lineage>
        <taxon>Bacteria</taxon>
        <taxon>Pseudomonadati</taxon>
        <taxon>Pseudomonadota</taxon>
        <taxon>Gammaproteobacteria</taxon>
        <taxon>Vibrionales</taxon>
        <taxon>Vibrionaceae</taxon>
        <taxon>Vibrio</taxon>
    </lineage>
</organism>
<comment type="caution">
    <text evidence="1">The sequence shown here is derived from an EMBL/GenBank/DDBJ whole genome shotgun (WGS) entry which is preliminary data.</text>
</comment>